<dbReference type="Proteomes" id="UP000187001">
    <property type="component" value="Unassembled WGS sequence"/>
</dbReference>
<accession>A0ABD6QIA5</accession>
<dbReference type="AlphaFoldDB" id="A0ABD6QIA5"/>
<dbReference type="PANTHER" id="PTHR43798">
    <property type="entry name" value="MONOACYLGLYCEROL LIPASE"/>
    <property type="match status" value="1"/>
</dbReference>
<feature type="domain" description="AB hydrolase-1" evidence="1">
    <location>
        <begin position="32"/>
        <end position="242"/>
    </location>
</feature>
<protein>
    <recommendedName>
        <fullName evidence="1">AB hydrolase-1 domain-containing protein</fullName>
    </recommendedName>
</protein>
<dbReference type="InterPro" id="IPR029058">
    <property type="entry name" value="AB_hydrolase_fold"/>
</dbReference>
<name>A0ABD6QIA5_MYCFO</name>
<dbReference type="Gene3D" id="3.40.50.1820">
    <property type="entry name" value="alpha/beta hydrolase"/>
    <property type="match status" value="1"/>
</dbReference>
<evidence type="ECO:0000313" key="2">
    <source>
        <dbReference type="EMBL" id="OMC39551.1"/>
    </source>
</evidence>
<proteinExistence type="predicted"/>
<dbReference type="Pfam" id="PF00561">
    <property type="entry name" value="Abhydrolase_1"/>
    <property type="match status" value="1"/>
</dbReference>
<dbReference type="GO" id="GO:0003824">
    <property type="term" value="F:catalytic activity"/>
    <property type="evidence" value="ECO:0007669"/>
    <property type="project" value="UniProtKB-ARBA"/>
</dbReference>
<comment type="caution">
    <text evidence="2">The sequence shown here is derived from an EMBL/GenBank/DDBJ whole genome shotgun (WGS) entry which is preliminary data.</text>
</comment>
<dbReference type="SUPFAM" id="SSF53474">
    <property type="entry name" value="alpha/beta-Hydrolases"/>
    <property type="match status" value="1"/>
</dbReference>
<sequence>MTPTITTTEISGAPGMPVLMVGPSLGTAVEALWCPVAAHLPGLHVIGWDLPGHGHSPAPENTYSIASLARAITQAVERTTHGQPVHYAGVSVSGAVGLQLLLDDPAALRTATLLCTGARIGDPDEWRTRARIVSSDGTAVLLPNARARWFSSAFAKHHPATVQTVLDNLPHVDRAGYAATCLALADFDQRSRLPEITLPVLAIAGADDIVTPPSHLKLISERVRYGRYAEIPDAAHLAPLEQPAKVASLIATHLGRLPRAV</sequence>
<evidence type="ECO:0000259" key="1">
    <source>
        <dbReference type="Pfam" id="PF00561"/>
    </source>
</evidence>
<dbReference type="InterPro" id="IPR050266">
    <property type="entry name" value="AB_hydrolase_sf"/>
</dbReference>
<reference evidence="2 3" key="1">
    <citation type="submission" date="2016-07" db="EMBL/GenBank/DDBJ databases">
        <authorList>
            <person name="Sutton G."/>
            <person name="Brinkac L."/>
            <person name="Sanka R."/>
            <person name="Adams M."/>
            <person name="Lau E."/>
            <person name="Kumar A."/>
            <person name="Macaden R."/>
        </authorList>
    </citation>
    <scope>NUCLEOTIDE SEQUENCE [LARGE SCALE GENOMIC DNA]</scope>
    <source>
        <strain evidence="2 3">GA-0871</strain>
    </source>
</reference>
<dbReference type="RefSeq" id="WP_076206530.1">
    <property type="nucleotide sequence ID" value="NZ_MBER01000116.1"/>
</dbReference>
<gene>
    <name evidence="2" type="ORF">A5742_04855</name>
</gene>
<evidence type="ECO:0000313" key="3">
    <source>
        <dbReference type="Proteomes" id="UP000187001"/>
    </source>
</evidence>
<dbReference type="InterPro" id="IPR000073">
    <property type="entry name" value="AB_hydrolase_1"/>
</dbReference>
<organism evidence="2 3">
    <name type="scientific">Mycolicibacterium fortuitum</name>
    <name type="common">Mycobacterium fortuitum</name>
    <dbReference type="NCBI Taxonomy" id="1766"/>
    <lineage>
        <taxon>Bacteria</taxon>
        <taxon>Bacillati</taxon>
        <taxon>Actinomycetota</taxon>
        <taxon>Actinomycetes</taxon>
        <taxon>Mycobacteriales</taxon>
        <taxon>Mycobacteriaceae</taxon>
        <taxon>Mycolicibacterium</taxon>
    </lineage>
</organism>
<dbReference type="EMBL" id="MBER01000116">
    <property type="protein sequence ID" value="OMC39551.1"/>
    <property type="molecule type" value="Genomic_DNA"/>
</dbReference>